<evidence type="ECO:0000313" key="2">
    <source>
        <dbReference type="EMBL" id="SNR83799.1"/>
    </source>
</evidence>
<gene>
    <name evidence="2" type="ORF">SAMN04488111_3384</name>
</gene>
<evidence type="ECO:0000313" key="3">
    <source>
        <dbReference type="Proteomes" id="UP000198412"/>
    </source>
</evidence>
<dbReference type="Pfam" id="PF00756">
    <property type="entry name" value="Esterase"/>
    <property type="match status" value="1"/>
</dbReference>
<proteinExistence type="predicted"/>
<evidence type="ECO:0000256" key="1">
    <source>
        <dbReference type="SAM" id="Coils"/>
    </source>
</evidence>
<organism evidence="2 3">
    <name type="scientific">Lutibacter flavus</name>
    <dbReference type="NCBI Taxonomy" id="691689"/>
    <lineage>
        <taxon>Bacteria</taxon>
        <taxon>Pseudomonadati</taxon>
        <taxon>Bacteroidota</taxon>
        <taxon>Flavobacteriia</taxon>
        <taxon>Flavobacteriales</taxon>
        <taxon>Flavobacteriaceae</taxon>
        <taxon>Lutibacter</taxon>
    </lineage>
</organism>
<feature type="coiled-coil region" evidence="1">
    <location>
        <begin position="364"/>
        <end position="414"/>
    </location>
</feature>
<accession>A0A238ZKZ1</accession>
<sequence length="417" mass="47935">MKKIFFFLILLIAIHASTFEIKAQNRIDSFDIESKSLDETRTIKVALPNGYNHSTKSYPVIVVLDNQLLFSTTTALVNQLSATSRMPESIVVTIVEGNRHRAYYSPNLYDNIKNRNYGYGDHQDELTQFLSDELLPELENRYRLANFKTLIGFSPSSVFTLHTFSKNQDLFQAYIALASGNIIGDGYLKGRSLIDDIEKTSAKNTSSSMFLYIVSGEKDLEDQPDIEDNVNNFNQRLSKLNSNKFKTKAEIIQGEGHTDVALPGLISAFDFIFPKKKWIVNYQDLISQSGNAKENINKFYKELSDEYKFIIYPTMDRLYSMSCIKNIGSSLLRQKRVDEAIELYQYWTELYSKSHLAYSYLGRAQKVNNKIRAAKKSYEKAINLVELDDMHANLNEYQKAIEGLDKELKMLKIKKHK</sequence>
<reference evidence="3" key="1">
    <citation type="submission" date="2017-06" db="EMBL/GenBank/DDBJ databases">
        <authorList>
            <person name="Varghese N."/>
            <person name="Submissions S."/>
        </authorList>
    </citation>
    <scope>NUCLEOTIDE SEQUENCE [LARGE SCALE GENOMIC DNA]</scope>
    <source>
        <strain evidence="3">DSM 27993</strain>
    </source>
</reference>
<dbReference type="Gene3D" id="3.40.50.1820">
    <property type="entry name" value="alpha/beta hydrolase"/>
    <property type="match status" value="1"/>
</dbReference>
<dbReference type="InterPro" id="IPR050583">
    <property type="entry name" value="Mycobacterial_A85_antigen"/>
</dbReference>
<dbReference type="InterPro" id="IPR019734">
    <property type="entry name" value="TPR_rpt"/>
</dbReference>
<name>A0A238ZKZ1_9FLAO</name>
<dbReference type="SUPFAM" id="SSF48452">
    <property type="entry name" value="TPR-like"/>
    <property type="match status" value="1"/>
</dbReference>
<dbReference type="InterPro" id="IPR029058">
    <property type="entry name" value="AB_hydrolase_fold"/>
</dbReference>
<dbReference type="SMART" id="SM00028">
    <property type="entry name" value="TPR"/>
    <property type="match status" value="2"/>
</dbReference>
<dbReference type="PANTHER" id="PTHR48098:SF6">
    <property type="entry name" value="FERRI-BACILLIBACTIN ESTERASE BESA"/>
    <property type="match status" value="1"/>
</dbReference>
<keyword evidence="1" id="KW-0175">Coiled coil</keyword>
<dbReference type="AlphaFoldDB" id="A0A238ZKZ1"/>
<keyword evidence="3" id="KW-1185">Reference proteome</keyword>
<dbReference type="SUPFAM" id="SSF53474">
    <property type="entry name" value="alpha/beta-Hydrolases"/>
    <property type="match status" value="1"/>
</dbReference>
<dbReference type="PANTHER" id="PTHR48098">
    <property type="entry name" value="ENTEROCHELIN ESTERASE-RELATED"/>
    <property type="match status" value="1"/>
</dbReference>
<dbReference type="Gene3D" id="1.25.40.10">
    <property type="entry name" value="Tetratricopeptide repeat domain"/>
    <property type="match status" value="1"/>
</dbReference>
<dbReference type="InterPro" id="IPR000801">
    <property type="entry name" value="Esterase-like"/>
</dbReference>
<dbReference type="EMBL" id="FZNX01000007">
    <property type="protein sequence ID" value="SNR83799.1"/>
    <property type="molecule type" value="Genomic_DNA"/>
</dbReference>
<dbReference type="RefSeq" id="WP_089379635.1">
    <property type="nucleotide sequence ID" value="NZ_FZNX01000007.1"/>
</dbReference>
<dbReference type="InterPro" id="IPR011990">
    <property type="entry name" value="TPR-like_helical_dom_sf"/>
</dbReference>
<dbReference type="OrthoDB" id="9784036at2"/>
<dbReference type="Proteomes" id="UP000198412">
    <property type="component" value="Unassembled WGS sequence"/>
</dbReference>
<protein>
    <submittedName>
        <fullName evidence="2">Putative esterase</fullName>
    </submittedName>
</protein>